<keyword evidence="3" id="KW-1185">Reference proteome</keyword>
<feature type="region of interest" description="Disordered" evidence="1">
    <location>
        <begin position="31"/>
        <end position="115"/>
    </location>
</feature>
<evidence type="ECO:0000256" key="1">
    <source>
        <dbReference type="SAM" id="MobiDB-lite"/>
    </source>
</evidence>
<sequence>MNSPEQSSSFAAKLKPRPWRSSFTIAGLPNLFRTSADPHDPHNTASASSSYNPSTSVPGAGAVGPGGGGASSGPAVAMMRRMTPGAAGSGGAAASAATSTSASPPSPGRDVPLAYSRHPYTLRTVPGAGAAASSLGGLSDYEGQGHHGGGGAGGHH</sequence>
<comment type="caution">
    <text evidence="2">The sequence shown here is derived from an EMBL/GenBank/DDBJ whole genome shotgun (WGS) entry which is preliminary data.</text>
</comment>
<dbReference type="EMBL" id="JAEHOE010000130">
    <property type="protein sequence ID" value="KAG2485409.1"/>
    <property type="molecule type" value="Genomic_DNA"/>
</dbReference>
<name>A0A836BS21_9CHLO</name>
<evidence type="ECO:0000313" key="2">
    <source>
        <dbReference type="EMBL" id="KAG2485409.1"/>
    </source>
</evidence>
<reference evidence="2" key="1">
    <citation type="journal article" date="2020" name="bioRxiv">
        <title>Comparative genomics of Chlamydomonas.</title>
        <authorList>
            <person name="Craig R.J."/>
            <person name="Hasan A.R."/>
            <person name="Ness R.W."/>
            <person name="Keightley P.D."/>
        </authorList>
    </citation>
    <scope>NUCLEOTIDE SEQUENCE</scope>
    <source>
        <strain evidence="2">CCAP 11/70</strain>
    </source>
</reference>
<proteinExistence type="predicted"/>
<dbReference type="AlphaFoldDB" id="A0A836BS21"/>
<feature type="compositionally biased region" description="Gly residues" evidence="1">
    <location>
        <begin position="146"/>
        <end position="156"/>
    </location>
</feature>
<accession>A0A836BS21</accession>
<evidence type="ECO:0000313" key="3">
    <source>
        <dbReference type="Proteomes" id="UP000612055"/>
    </source>
</evidence>
<protein>
    <submittedName>
        <fullName evidence="2">Uncharacterized protein</fullName>
    </submittedName>
</protein>
<gene>
    <name evidence="2" type="ORF">HYH03_015895</name>
</gene>
<feature type="compositionally biased region" description="Gly residues" evidence="1">
    <location>
        <begin position="61"/>
        <end position="71"/>
    </location>
</feature>
<feature type="compositionally biased region" description="Low complexity" evidence="1">
    <location>
        <begin position="92"/>
        <end position="103"/>
    </location>
</feature>
<feature type="compositionally biased region" description="Low complexity" evidence="1">
    <location>
        <begin position="43"/>
        <end position="60"/>
    </location>
</feature>
<organism evidence="2 3">
    <name type="scientific">Edaphochlamys debaryana</name>
    <dbReference type="NCBI Taxonomy" id="47281"/>
    <lineage>
        <taxon>Eukaryota</taxon>
        <taxon>Viridiplantae</taxon>
        <taxon>Chlorophyta</taxon>
        <taxon>core chlorophytes</taxon>
        <taxon>Chlorophyceae</taxon>
        <taxon>CS clade</taxon>
        <taxon>Chlamydomonadales</taxon>
        <taxon>Chlamydomonadales incertae sedis</taxon>
        <taxon>Edaphochlamys</taxon>
    </lineage>
</organism>
<dbReference type="Proteomes" id="UP000612055">
    <property type="component" value="Unassembled WGS sequence"/>
</dbReference>
<feature type="region of interest" description="Disordered" evidence="1">
    <location>
        <begin position="127"/>
        <end position="156"/>
    </location>
</feature>
<feature type="compositionally biased region" description="Low complexity" evidence="1">
    <location>
        <begin position="127"/>
        <end position="139"/>
    </location>
</feature>